<protein>
    <recommendedName>
        <fullName evidence="3">SAM domain-containing protein</fullName>
    </recommendedName>
</protein>
<dbReference type="SMART" id="SM00454">
    <property type="entry name" value="SAM"/>
    <property type="match status" value="1"/>
</dbReference>
<reference evidence="4" key="2">
    <citation type="submission" date="2020-11" db="EMBL/GenBank/DDBJ databases">
        <authorList>
            <person name="Cecchin M."/>
            <person name="Marcolungo L."/>
            <person name="Rossato M."/>
            <person name="Girolomoni L."/>
            <person name="Cosentino E."/>
            <person name="Cuine S."/>
            <person name="Li-Beisson Y."/>
            <person name="Delledonne M."/>
            <person name="Ballottari M."/>
        </authorList>
    </citation>
    <scope>NUCLEOTIDE SEQUENCE</scope>
    <source>
        <strain evidence="4">211/11P</strain>
        <tissue evidence="4">Whole cell</tissue>
    </source>
</reference>
<evidence type="ECO:0000259" key="3">
    <source>
        <dbReference type="PROSITE" id="PS50105"/>
    </source>
</evidence>
<feature type="domain" description="SAM" evidence="3">
    <location>
        <begin position="408"/>
        <end position="466"/>
    </location>
</feature>
<feature type="compositionally biased region" description="Low complexity" evidence="2">
    <location>
        <begin position="505"/>
        <end position="530"/>
    </location>
</feature>
<evidence type="ECO:0000256" key="1">
    <source>
        <dbReference type="SAM" id="Coils"/>
    </source>
</evidence>
<feature type="compositionally biased region" description="Low complexity" evidence="2">
    <location>
        <begin position="307"/>
        <end position="374"/>
    </location>
</feature>
<dbReference type="OrthoDB" id="515826at2759"/>
<dbReference type="Proteomes" id="UP001055712">
    <property type="component" value="Unassembled WGS sequence"/>
</dbReference>
<dbReference type="InterPro" id="IPR001660">
    <property type="entry name" value="SAM"/>
</dbReference>
<feature type="region of interest" description="Disordered" evidence="2">
    <location>
        <begin position="1"/>
        <end position="76"/>
    </location>
</feature>
<feature type="coiled-coil region" evidence="1">
    <location>
        <begin position="672"/>
        <end position="713"/>
    </location>
</feature>
<feature type="compositionally biased region" description="Low complexity" evidence="2">
    <location>
        <begin position="120"/>
        <end position="129"/>
    </location>
</feature>
<feature type="region of interest" description="Disordered" evidence="2">
    <location>
        <begin position="307"/>
        <end position="375"/>
    </location>
</feature>
<dbReference type="CDD" id="cd09487">
    <property type="entry name" value="SAM_superfamily"/>
    <property type="match status" value="1"/>
</dbReference>
<evidence type="ECO:0000313" key="5">
    <source>
        <dbReference type="Proteomes" id="UP001055712"/>
    </source>
</evidence>
<dbReference type="SUPFAM" id="SSF47769">
    <property type="entry name" value="SAM/Pointed domain"/>
    <property type="match status" value="1"/>
</dbReference>
<accession>A0A9D4TW69</accession>
<comment type="caution">
    <text evidence="4">The sequence shown here is derived from an EMBL/GenBank/DDBJ whole genome shotgun (WGS) entry which is preliminary data.</text>
</comment>
<proteinExistence type="predicted"/>
<organism evidence="4 5">
    <name type="scientific">Chlorella vulgaris</name>
    <name type="common">Green alga</name>
    <dbReference type="NCBI Taxonomy" id="3077"/>
    <lineage>
        <taxon>Eukaryota</taxon>
        <taxon>Viridiplantae</taxon>
        <taxon>Chlorophyta</taxon>
        <taxon>core chlorophytes</taxon>
        <taxon>Trebouxiophyceae</taxon>
        <taxon>Chlorellales</taxon>
        <taxon>Chlorellaceae</taxon>
        <taxon>Chlorella clade</taxon>
        <taxon>Chlorella</taxon>
    </lineage>
</organism>
<feature type="compositionally biased region" description="Low complexity" evidence="2">
    <location>
        <begin position="29"/>
        <end position="42"/>
    </location>
</feature>
<dbReference type="InterPro" id="IPR013761">
    <property type="entry name" value="SAM/pointed_sf"/>
</dbReference>
<dbReference type="AlphaFoldDB" id="A0A9D4TW69"/>
<name>A0A9D4TW69_CHLVU</name>
<dbReference type="Gene3D" id="1.10.150.50">
    <property type="entry name" value="Transcription Factor, Ets-1"/>
    <property type="match status" value="1"/>
</dbReference>
<gene>
    <name evidence="4" type="ORF">D9Q98_002097</name>
</gene>
<keyword evidence="1" id="KW-0175">Coiled coil</keyword>
<feature type="region of interest" description="Disordered" evidence="2">
    <location>
        <begin position="502"/>
        <end position="543"/>
    </location>
</feature>
<dbReference type="EMBL" id="SIDB01000002">
    <property type="protein sequence ID" value="KAI3436040.1"/>
    <property type="molecule type" value="Genomic_DNA"/>
</dbReference>
<dbReference type="PROSITE" id="PS50105">
    <property type="entry name" value="SAM_DOMAIN"/>
    <property type="match status" value="1"/>
</dbReference>
<feature type="region of interest" description="Disordered" evidence="2">
    <location>
        <begin position="118"/>
        <end position="146"/>
    </location>
</feature>
<feature type="compositionally biased region" description="Polar residues" evidence="2">
    <location>
        <begin position="235"/>
        <end position="246"/>
    </location>
</feature>
<feature type="compositionally biased region" description="Low complexity" evidence="2">
    <location>
        <begin position="65"/>
        <end position="76"/>
    </location>
</feature>
<evidence type="ECO:0000313" key="4">
    <source>
        <dbReference type="EMBL" id="KAI3436040.1"/>
    </source>
</evidence>
<sequence>MSRLALPGSRRKISLGIPKPVASTSQHPTASVATAAANRTAARPLLSSDSDWDSDSDVPEQQRLVPVEQHAPPAAAAKVQRAAVVLPAARSPQQRQQHLSAPRLSSLLFATPKSEVYDVSGSSGSSSSSDEGQADEKRCQGATCGSASPRGLHPKAAALAAAVPGAAVSAAAGAAFKSGNQSYLRTLSQQQQCSQKQQQQQAQGAIPAYRPYSQKEQRPPVAARQLQPPPAQQVGSPQQSGGTASAKSLDVISRPQRAAGTPPQSPMQVCSGTQRECGVCGQELGHLHLEKQVAHVKACMAGRGRKPAQLAAQKQKQKAQQQQQQQQQKAQQHKALQQQQQPVAQQRKAPQQKAQQQQQQALAANSAGAQHQAQEGAVPTVPLGVVPLAQAAATLAQPPAARLQQLGVRQWLQGLGLAQYAATFEAQEIDLGVVHALSAEELTSIGITSRLHQVRIMHAAQELATALNLRRPRSADASAESVAGRPAAAKRQRHLTDLLPATSGEEPLAPAAGQQQAQRHQQARPPAEQQPQRKERQQPEGSVAVAVAGWSSSAFPLLSEGPRLQERSLLDQLYPVQPSHVAAEAPQQGGAAAAAAAGGVRHTPLLPAGRTLPRAALAGASLWAGAGTCQPVAPLLAARLAEREAGDPEATAARRQPLARGGTAYPVDLETRALKRLKLEALRDELKQHEATVADLRRMVQELEREVAGGEEAGGSAGGAS</sequence>
<dbReference type="Pfam" id="PF00536">
    <property type="entry name" value="SAM_1"/>
    <property type="match status" value="1"/>
</dbReference>
<feature type="region of interest" description="Disordered" evidence="2">
    <location>
        <begin position="213"/>
        <end position="248"/>
    </location>
</feature>
<keyword evidence="5" id="KW-1185">Reference proteome</keyword>
<evidence type="ECO:0000256" key="2">
    <source>
        <dbReference type="SAM" id="MobiDB-lite"/>
    </source>
</evidence>
<reference evidence="4" key="1">
    <citation type="journal article" date="2019" name="Plant J.">
        <title>Chlorella vulgaris genome assembly and annotation reveals the molecular basis for metabolic acclimation to high light conditions.</title>
        <authorList>
            <person name="Cecchin M."/>
            <person name="Marcolungo L."/>
            <person name="Rossato M."/>
            <person name="Girolomoni L."/>
            <person name="Cosentino E."/>
            <person name="Cuine S."/>
            <person name="Li-Beisson Y."/>
            <person name="Delledonne M."/>
            <person name="Ballottari M."/>
        </authorList>
    </citation>
    <scope>NUCLEOTIDE SEQUENCE</scope>
    <source>
        <strain evidence="4">211/11P</strain>
    </source>
</reference>